<dbReference type="SUPFAM" id="SSF49299">
    <property type="entry name" value="PKD domain"/>
    <property type="match status" value="1"/>
</dbReference>
<dbReference type="SUPFAM" id="SSF55383">
    <property type="entry name" value="Copper amine oxidase, domain N"/>
    <property type="match status" value="2"/>
</dbReference>
<dbReference type="Pfam" id="PF07833">
    <property type="entry name" value="Cu_amine_oxidN1"/>
    <property type="match status" value="1"/>
</dbReference>
<accession>A0A4R5KUT7</accession>
<evidence type="ECO:0000313" key="4">
    <source>
        <dbReference type="Proteomes" id="UP000295636"/>
    </source>
</evidence>
<reference evidence="3 4" key="1">
    <citation type="submission" date="2019-03" db="EMBL/GenBank/DDBJ databases">
        <title>This is whole genome sequence of Paenibacillus sp MS74 strain.</title>
        <authorList>
            <person name="Trinh H.N."/>
        </authorList>
    </citation>
    <scope>NUCLEOTIDE SEQUENCE [LARGE SCALE GENOMIC DNA]</scope>
    <source>
        <strain evidence="3 4">MS74</strain>
    </source>
</reference>
<dbReference type="InterPro" id="IPR036582">
    <property type="entry name" value="Mao_N_sf"/>
</dbReference>
<keyword evidence="4" id="KW-1185">Reference proteome</keyword>
<comment type="caution">
    <text evidence="3">The sequence shown here is derived from an EMBL/GenBank/DDBJ whole genome shotgun (WGS) entry which is preliminary data.</text>
</comment>
<feature type="domain" description="Copper amine oxidase-like N-terminal" evidence="2">
    <location>
        <begin position="71"/>
        <end position="171"/>
    </location>
</feature>
<dbReference type="InterPro" id="IPR035986">
    <property type="entry name" value="PKD_dom_sf"/>
</dbReference>
<protein>
    <submittedName>
        <fullName evidence="3">Copper amine oxidase N-terminal domain-containing protein</fullName>
    </submittedName>
</protein>
<dbReference type="OrthoDB" id="25008at2"/>
<organism evidence="3 4">
    <name type="scientific">Paenibacillus piri</name>
    <dbReference type="NCBI Taxonomy" id="2547395"/>
    <lineage>
        <taxon>Bacteria</taxon>
        <taxon>Bacillati</taxon>
        <taxon>Bacillota</taxon>
        <taxon>Bacilli</taxon>
        <taxon>Bacillales</taxon>
        <taxon>Paenibacillaceae</taxon>
        <taxon>Paenibacillus</taxon>
    </lineage>
</organism>
<feature type="region of interest" description="Disordered" evidence="1">
    <location>
        <begin position="1"/>
        <end position="51"/>
    </location>
</feature>
<evidence type="ECO:0000313" key="3">
    <source>
        <dbReference type="EMBL" id="TDF99699.1"/>
    </source>
</evidence>
<name>A0A4R5KUT7_9BACL</name>
<evidence type="ECO:0000259" key="2">
    <source>
        <dbReference type="Pfam" id="PF07833"/>
    </source>
</evidence>
<sequence>MPAAETPTADAPAAATSAADKPAADASTANAATAKTTTDNSSAAKTSAPDAASAPQSRSLLMYFGKGEAYLNGRSIKLPAPALKFKDKSYIPAAVLPETLGIPVQWDAESGSVQITTPSGFLSFQLSGRSLFVNGVKEEFGETAFVQNDRLYIELNWLNRYIGFKASASKELERLELLYVAMPGKAGFYNDTMPNARPIAKFAVNKEKYRLGEPILYTDLSYDPDGDAIKSTNWTGKAEAIFEPGLFKVSLKVTDDKGTESEVFSHNVEIINEPYLDPFEFKVYHEPVGTFVKEEEQTLRSYLRGIPQLPNAAHLSQERPLIVSDSPETFEEKGFLYQEKVNGKARLYADHVNGMKEKVQFAIVARNANMETPVRITTTRQGEVNPSIYANLIGNEASIEFLQSRMTPETMVLQPGQTAFYKKMPEFYPGQGMNVIYDVETDGDVYFSFVAMDAGADVDSIGMYRQLDFAGHVRGTFSGSDISWNVDASSLSKPSSLGIGDVATDAFVTGHDLFMKKESLNLGNYGVVYSIHINKPRKMAVLLLPRGGVFRGPFEVNGKIVQAPPSGIMNDYQGYTILARTDGTEPSLDIEFTPAAGSAFPVDLIFYPLDNK</sequence>
<proteinExistence type="predicted"/>
<evidence type="ECO:0000256" key="1">
    <source>
        <dbReference type="SAM" id="MobiDB-lite"/>
    </source>
</evidence>
<dbReference type="AlphaFoldDB" id="A0A4R5KUT7"/>
<gene>
    <name evidence="3" type="ORF">E1757_07685</name>
</gene>
<dbReference type="Gene3D" id="3.30.457.10">
    <property type="entry name" value="Copper amine oxidase-like, N-terminal domain"/>
    <property type="match status" value="1"/>
</dbReference>
<dbReference type="EMBL" id="SMRT01000002">
    <property type="protein sequence ID" value="TDF99699.1"/>
    <property type="molecule type" value="Genomic_DNA"/>
</dbReference>
<dbReference type="InterPro" id="IPR012854">
    <property type="entry name" value="Cu_amine_oxidase-like_N"/>
</dbReference>
<dbReference type="Proteomes" id="UP000295636">
    <property type="component" value="Unassembled WGS sequence"/>
</dbReference>